<accession>A0A9D5CVP2</accession>
<comment type="caution">
    <text evidence="2">The sequence shown here is derived from an EMBL/GenBank/DDBJ whole genome shotgun (WGS) entry which is preliminary data.</text>
</comment>
<dbReference type="EMBL" id="JAGGNH010000003">
    <property type="protein sequence ID" value="KAJ0979754.1"/>
    <property type="molecule type" value="Genomic_DNA"/>
</dbReference>
<feature type="region of interest" description="Disordered" evidence="1">
    <location>
        <begin position="1"/>
        <end position="31"/>
    </location>
</feature>
<organism evidence="2 3">
    <name type="scientific">Dioscorea zingiberensis</name>
    <dbReference type="NCBI Taxonomy" id="325984"/>
    <lineage>
        <taxon>Eukaryota</taxon>
        <taxon>Viridiplantae</taxon>
        <taxon>Streptophyta</taxon>
        <taxon>Embryophyta</taxon>
        <taxon>Tracheophyta</taxon>
        <taxon>Spermatophyta</taxon>
        <taxon>Magnoliopsida</taxon>
        <taxon>Liliopsida</taxon>
        <taxon>Dioscoreales</taxon>
        <taxon>Dioscoreaceae</taxon>
        <taxon>Dioscorea</taxon>
    </lineage>
</organism>
<evidence type="ECO:0000313" key="2">
    <source>
        <dbReference type="EMBL" id="KAJ0979754.1"/>
    </source>
</evidence>
<sequence length="100" mass="11373">MNETQEQKQPHPTNNIPTSGPSHQEETSKDHVMAELAKAVNAVACAIQKSHAHWIENLANVVWEMEGYDDDDLEMVYDELCRDKGKARGFTYKLPSMRKS</sequence>
<name>A0A9D5CVP2_9LILI</name>
<reference evidence="2" key="1">
    <citation type="submission" date="2021-03" db="EMBL/GenBank/DDBJ databases">
        <authorList>
            <person name="Li Z."/>
            <person name="Yang C."/>
        </authorList>
    </citation>
    <scope>NUCLEOTIDE SEQUENCE</scope>
    <source>
        <strain evidence="2">Dzin_1.0</strain>
        <tissue evidence="2">Leaf</tissue>
    </source>
</reference>
<evidence type="ECO:0000313" key="3">
    <source>
        <dbReference type="Proteomes" id="UP001085076"/>
    </source>
</evidence>
<dbReference type="AlphaFoldDB" id="A0A9D5CVP2"/>
<gene>
    <name evidence="2" type="ORF">J5N97_015228</name>
</gene>
<protein>
    <submittedName>
        <fullName evidence="2">Uncharacterized protein</fullName>
    </submittedName>
</protein>
<reference evidence="2" key="2">
    <citation type="journal article" date="2022" name="Hortic Res">
        <title>The genome of Dioscorea zingiberensis sheds light on the biosynthesis, origin and evolution of the medicinally important diosgenin saponins.</title>
        <authorList>
            <person name="Li Y."/>
            <person name="Tan C."/>
            <person name="Li Z."/>
            <person name="Guo J."/>
            <person name="Li S."/>
            <person name="Chen X."/>
            <person name="Wang C."/>
            <person name="Dai X."/>
            <person name="Yang H."/>
            <person name="Song W."/>
            <person name="Hou L."/>
            <person name="Xu J."/>
            <person name="Tong Z."/>
            <person name="Xu A."/>
            <person name="Yuan X."/>
            <person name="Wang W."/>
            <person name="Yang Q."/>
            <person name="Chen L."/>
            <person name="Sun Z."/>
            <person name="Wang K."/>
            <person name="Pan B."/>
            <person name="Chen J."/>
            <person name="Bao Y."/>
            <person name="Liu F."/>
            <person name="Qi X."/>
            <person name="Gang D.R."/>
            <person name="Wen J."/>
            <person name="Li J."/>
        </authorList>
    </citation>
    <scope>NUCLEOTIDE SEQUENCE</scope>
    <source>
        <strain evidence="2">Dzin_1.0</strain>
    </source>
</reference>
<proteinExistence type="predicted"/>
<dbReference type="Proteomes" id="UP001085076">
    <property type="component" value="Miscellaneous, Linkage group lg03"/>
</dbReference>
<keyword evidence="3" id="KW-1185">Reference proteome</keyword>
<evidence type="ECO:0000256" key="1">
    <source>
        <dbReference type="SAM" id="MobiDB-lite"/>
    </source>
</evidence>
<feature type="compositionally biased region" description="Polar residues" evidence="1">
    <location>
        <begin position="10"/>
        <end position="22"/>
    </location>
</feature>